<comment type="caution">
    <text evidence="1">The sequence shown here is derived from an EMBL/GenBank/DDBJ whole genome shotgun (WGS) entry which is preliminary data.</text>
</comment>
<keyword evidence="2" id="KW-1185">Reference proteome</keyword>
<proteinExistence type="predicted"/>
<accession>A0ABQ3NM33</accession>
<protein>
    <submittedName>
        <fullName evidence="1">Uncharacterized protein</fullName>
    </submittedName>
</protein>
<organism evidence="1 2">
    <name type="scientific">Streptomyces virginiae</name>
    <name type="common">Streptomyces cinnamonensis</name>
    <dbReference type="NCBI Taxonomy" id="1961"/>
    <lineage>
        <taxon>Bacteria</taxon>
        <taxon>Bacillati</taxon>
        <taxon>Actinomycetota</taxon>
        <taxon>Actinomycetes</taxon>
        <taxon>Kitasatosporales</taxon>
        <taxon>Streptomycetaceae</taxon>
        <taxon>Streptomyces</taxon>
    </lineage>
</organism>
<reference evidence="2" key="1">
    <citation type="submission" date="2020-09" db="EMBL/GenBank/DDBJ databases">
        <title>Whole genome shotgun sequence of Streptomyces cinnamonensis NBRC 15873.</title>
        <authorList>
            <person name="Komaki H."/>
            <person name="Tamura T."/>
        </authorList>
    </citation>
    <scope>NUCLEOTIDE SEQUENCE [LARGE SCALE GENOMIC DNA]</scope>
    <source>
        <strain evidence="2">NBRC 15873</strain>
    </source>
</reference>
<name>A0ABQ3NM33_STRVG</name>
<dbReference type="GeneID" id="86952708"/>
<dbReference type="EMBL" id="BNDV01000008">
    <property type="protein sequence ID" value="GHI13831.1"/>
    <property type="molecule type" value="Genomic_DNA"/>
</dbReference>
<sequence>MSLPDADPDDTPPEHWRYARHLEALAATPGETAEAEVVATVLRDPDRVMAESAVVTHLDRRAAGLLADDGFTAWARAMSGVLAGRAFPERRLREWSLLKAVTRGEPWSAAELTGASDWCQRTAVRLLGSYEALELLAADARTRRVRNAAAERLRRRPVVPRPE</sequence>
<dbReference type="Proteomes" id="UP000660554">
    <property type="component" value="Unassembled WGS sequence"/>
</dbReference>
<dbReference type="RefSeq" id="WP_030654186.1">
    <property type="nucleotide sequence ID" value="NZ_BMRU01000036.1"/>
</dbReference>
<gene>
    <name evidence="1" type="ORF">Scinn_32940</name>
</gene>
<evidence type="ECO:0000313" key="2">
    <source>
        <dbReference type="Proteomes" id="UP000660554"/>
    </source>
</evidence>
<evidence type="ECO:0000313" key="1">
    <source>
        <dbReference type="EMBL" id="GHI13831.1"/>
    </source>
</evidence>